<dbReference type="Proteomes" id="UP000499080">
    <property type="component" value="Unassembled WGS sequence"/>
</dbReference>
<name>A0A4Y2EQE3_ARAVE</name>
<keyword evidence="2" id="KW-1185">Reference proteome</keyword>
<organism evidence="1 2">
    <name type="scientific">Araneus ventricosus</name>
    <name type="common">Orbweaver spider</name>
    <name type="synonym">Epeira ventricosa</name>
    <dbReference type="NCBI Taxonomy" id="182803"/>
    <lineage>
        <taxon>Eukaryota</taxon>
        <taxon>Metazoa</taxon>
        <taxon>Ecdysozoa</taxon>
        <taxon>Arthropoda</taxon>
        <taxon>Chelicerata</taxon>
        <taxon>Arachnida</taxon>
        <taxon>Araneae</taxon>
        <taxon>Araneomorphae</taxon>
        <taxon>Entelegynae</taxon>
        <taxon>Araneoidea</taxon>
        <taxon>Araneidae</taxon>
        <taxon>Araneus</taxon>
    </lineage>
</organism>
<evidence type="ECO:0000313" key="2">
    <source>
        <dbReference type="Proteomes" id="UP000499080"/>
    </source>
</evidence>
<accession>A0A4Y2EQE3</accession>
<gene>
    <name evidence="1" type="ORF">AVEN_259594_1</name>
</gene>
<comment type="caution">
    <text evidence="1">The sequence shown here is derived from an EMBL/GenBank/DDBJ whole genome shotgun (WGS) entry which is preliminary data.</text>
</comment>
<dbReference type="AlphaFoldDB" id="A0A4Y2EQE3"/>
<evidence type="ECO:0000313" key="1">
    <source>
        <dbReference type="EMBL" id="GBM30737.1"/>
    </source>
</evidence>
<proteinExistence type="predicted"/>
<dbReference type="EMBL" id="BGPR01000667">
    <property type="protein sequence ID" value="GBM30737.1"/>
    <property type="molecule type" value="Genomic_DNA"/>
</dbReference>
<reference evidence="1 2" key="1">
    <citation type="journal article" date="2019" name="Sci. Rep.">
        <title>Orb-weaving spider Araneus ventricosus genome elucidates the spidroin gene catalogue.</title>
        <authorList>
            <person name="Kono N."/>
            <person name="Nakamura H."/>
            <person name="Ohtoshi R."/>
            <person name="Moran D.A.P."/>
            <person name="Shinohara A."/>
            <person name="Yoshida Y."/>
            <person name="Fujiwara M."/>
            <person name="Mori M."/>
            <person name="Tomita M."/>
            <person name="Arakawa K."/>
        </authorList>
    </citation>
    <scope>NUCLEOTIDE SEQUENCE [LARGE SCALE GENOMIC DNA]</scope>
</reference>
<sequence>MKVVPKSLKWSGAWSKEWDLGPLQKTLSKFECDDPSYSNDWDCPTSRRSLELCFTLKAPECSKETNRFEEVFTIQVNEFI</sequence>
<protein>
    <submittedName>
        <fullName evidence="1">Uncharacterized protein</fullName>
    </submittedName>
</protein>